<accession>A0A2Z6EU66</accession>
<protein>
    <submittedName>
        <fullName evidence="1">ISNCY family Transposase</fullName>
    </submittedName>
</protein>
<dbReference type="KEGG" id="mcys:MCB1EB_0809"/>
<dbReference type="InterPro" id="IPR051699">
    <property type="entry name" value="Rpn/YhgA-like_nuclease"/>
</dbReference>
<dbReference type="GO" id="GO:1990238">
    <property type="term" value="F:double-stranded DNA endonuclease activity"/>
    <property type="evidence" value="ECO:0007669"/>
    <property type="project" value="TreeGrafter"/>
</dbReference>
<gene>
    <name evidence="1" type="ORF">MCB1EB_0809</name>
</gene>
<dbReference type="PANTHER" id="PTHR34611">
    <property type="match status" value="1"/>
</dbReference>
<evidence type="ECO:0000313" key="1">
    <source>
        <dbReference type="EMBL" id="BBE08970.1"/>
    </source>
</evidence>
<evidence type="ECO:0000313" key="2">
    <source>
        <dbReference type="Proteomes" id="UP000282597"/>
    </source>
</evidence>
<name>A0A2Z6EU66_9BURK</name>
<dbReference type="Proteomes" id="UP000282597">
    <property type="component" value="Chromosome"/>
</dbReference>
<proteinExistence type="predicted"/>
<sequence length="82" mass="9241">MDEEFVQFMLNIAPHYQEDIMSAAQDLIEEGRQKGLQEGAQKGERQMALTIAKNMLEAGVALNFIKQVTRLSDEKIATSELK</sequence>
<dbReference type="EMBL" id="AP018150">
    <property type="protein sequence ID" value="BBE08970.1"/>
    <property type="molecule type" value="Genomic_DNA"/>
</dbReference>
<reference evidence="1 2" key="1">
    <citation type="journal article" date="2018" name="Microbes Environ.">
        <title>Comparative Genomic Insights into Endofungal Lifestyles of Two Bacterial Endosymbionts, Mycoavidus cysteinexigens and Burkholderia rhizoxinica.</title>
        <authorList>
            <person name="Sharmin D."/>
            <person name="Guo Y."/>
            <person name="Nishizawa T."/>
            <person name="Ohshima S."/>
            <person name="Sato Y."/>
            <person name="Takashima Y."/>
            <person name="Narisawa K."/>
            <person name="Ohta H."/>
        </authorList>
    </citation>
    <scope>NUCLEOTIDE SEQUENCE [LARGE SCALE GENOMIC DNA]</scope>
    <source>
        <strain evidence="1 2">B1-EB</strain>
    </source>
</reference>
<organism evidence="1 2">
    <name type="scientific">Mycoavidus cysteinexigens</name>
    <dbReference type="NCBI Taxonomy" id="1553431"/>
    <lineage>
        <taxon>Bacteria</taxon>
        <taxon>Pseudomonadati</taxon>
        <taxon>Pseudomonadota</taxon>
        <taxon>Betaproteobacteria</taxon>
        <taxon>Burkholderiales</taxon>
        <taxon>Burkholderiaceae</taxon>
        <taxon>Mycoavidus</taxon>
    </lineage>
</organism>
<keyword evidence="2" id="KW-1185">Reference proteome</keyword>
<dbReference type="AlphaFoldDB" id="A0A2Z6EU66"/>
<dbReference type="PANTHER" id="PTHR34611:SF2">
    <property type="entry name" value="INACTIVE RECOMBINATION-PROMOTING NUCLEASE-LIKE PROTEIN RPNE-RELATED"/>
    <property type="match status" value="1"/>
</dbReference>
<dbReference type="GO" id="GO:0006310">
    <property type="term" value="P:DNA recombination"/>
    <property type="evidence" value="ECO:0007669"/>
    <property type="project" value="TreeGrafter"/>
</dbReference>